<keyword evidence="2" id="KW-1185">Reference proteome</keyword>
<organism evidence="1 2">
    <name type="scientific">Jannaschia aquimarina</name>
    <dbReference type="NCBI Taxonomy" id="935700"/>
    <lineage>
        <taxon>Bacteria</taxon>
        <taxon>Pseudomonadati</taxon>
        <taxon>Pseudomonadota</taxon>
        <taxon>Alphaproteobacteria</taxon>
        <taxon>Rhodobacterales</taxon>
        <taxon>Roseobacteraceae</taxon>
        <taxon>Jannaschia</taxon>
    </lineage>
</organism>
<evidence type="ECO:0000313" key="1">
    <source>
        <dbReference type="EMBL" id="KIT18013.1"/>
    </source>
</evidence>
<name>A0A0D1DDE0_9RHOB</name>
<proteinExistence type="predicted"/>
<dbReference type="InterPro" id="IPR036770">
    <property type="entry name" value="Ankyrin_rpt-contain_sf"/>
</dbReference>
<dbReference type="Proteomes" id="UP000032232">
    <property type="component" value="Unassembled WGS sequence"/>
</dbReference>
<protein>
    <submittedName>
        <fullName evidence="1">Uncharacterized protein</fullName>
    </submittedName>
</protein>
<gene>
    <name evidence="1" type="ORF">jaqu_02400</name>
</gene>
<sequence>MKRGVALAALCAVLAVTASFLWLRSELDGLRYVPVDKENGIDAANILDSYWDGQFMEWQNRVMPGASPDKMEVLRAIYFPGLDIPQKALGRLEKAEINACGADLTAPDQGCHTLLRLAIERFRFDMSTALLDAGADPLFNDGVEMARLLAVQSHGDCAAEPCFRLVNDLLLRWLEAGGRDLLRSDAGPTSDLRPLMLYLRPENANAARLLLEAGADPWAVRSGAGDKPRTYVSVGTGWDGRVLHDLLDDGLIGPAPPARVHDAYARLDDHLAKLLAEPIGETTGCRIWQILALYDRMERATGVAPPASPPDLDAAIPADQRRFCD</sequence>
<dbReference type="AlphaFoldDB" id="A0A0D1DDE0"/>
<accession>A0A0D1DDE0</accession>
<dbReference type="SUPFAM" id="SSF48403">
    <property type="entry name" value="Ankyrin repeat"/>
    <property type="match status" value="1"/>
</dbReference>
<dbReference type="EMBL" id="JYFE01000006">
    <property type="protein sequence ID" value="KIT18013.1"/>
    <property type="molecule type" value="Genomic_DNA"/>
</dbReference>
<dbReference type="RefSeq" id="WP_043917099.1">
    <property type="nucleotide sequence ID" value="NZ_FZPF01000003.1"/>
</dbReference>
<dbReference type="STRING" id="935700.jaqu_02400"/>
<dbReference type="Gene3D" id="1.25.40.20">
    <property type="entry name" value="Ankyrin repeat-containing domain"/>
    <property type="match status" value="1"/>
</dbReference>
<reference evidence="1 2" key="1">
    <citation type="submission" date="2015-02" db="EMBL/GenBank/DDBJ databases">
        <title>Genome Sequence of Jannaschia aquimarina DSM28248, a member of the Roseobacter clade.</title>
        <authorList>
            <person name="Voget S."/>
            <person name="Daniel R."/>
        </authorList>
    </citation>
    <scope>NUCLEOTIDE SEQUENCE [LARGE SCALE GENOMIC DNA]</scope>
    <source>
        <strain evidence="1 2">GSW-M26</strain>
    </source>
</reference>
<comment type="caution">
    <text evidence="1">The sequence shown here is derived from an EMBL/GenBank/DDBJ whole genome shotgun (WGS) entry which is preliminary data.</text>
</comment>
<dbReference type="PATRIC" id="fig|935700.4.peg.262"/>
<evidence type="ECO:0000313" key="2">
    <source>
        <dbReference type="Proteomes" id="UP000032232"/>
    </source>
</evidence>